<dbReference type="Gene3D" id="1.20.1280.50">
    <property type="match status" value="1"/>
</dbReference>
<dbReference type="AlphaFoldDB" id="A0A9D4ZB62"/>
<feature type="domain" description="F-box" evidence="2">
    <location>
        <begin position="79"/>
        <end position="125"/>
    </location>
</feature>
<dbReference type="PROSITE" id="PS50181">
    <property type="entry name" value="FBOX"/>
    <property type="match status" value="1"/>
</dbReference>
<comment type="caution">
    <text evidence="3">The sequence shown here is derived from an EMBL/GenBank/DDBJ whole genome shotgun (WGS) entry which is preliminary data.</text>
</comment>
<evidence type="ECO:0000256" key="1">
    <source>
        <dbReference type="SAM" id="MobiDB-lite"/>
    </source>
</evidence>
<keyword evidence="4" id="KW-1185">Reference proteome</keyword>
<gene>
    <name evidence="3" type="ORF">GOP47_0015339</name>
</gene>
<evidence type="ECO:0000259" key="2">
    <source>
        <dbReference type="PROSITE" id="PS50181"/>
    </source>
</evidence>
<dbReference type="CDD" id="cd09917">
    <property type="entry name" value="F-box_SF"/>
    <property type="match status" value="1"/>
</dbReference>
<dbReference type="EMBL" id="JABFUD020000015">
    <property type="protein sequence ID" value="KAI5069038.1"/>
    <property type="molecule type" value="Genomic_DNA"/>
</dbReference>
<dbReference type="SMART" id="SM00256">
    <property type="entry name" value="FBOX"/>
    <property type="match status" value="1"/>
</dbReference>
<dbReference type="Pfam" id="PF12937">
    <property type="entry name" value="F-box-like"/>
    <property type="match status" value="1"/>
</dbReference>
<dbReference type="InterPro" id="IPR036047">
    <property type="entry name" value="F-box-like_dom_sf"/>
</dbReference>
<accession>A0A9D4ZB62</accession>
<organism evidence="3 4">
    <name type="scientific">Adiantum capillus-veneris</name>
    <name type="common">Maidenhair fern</name>
    <dbReference type="NCBI Taxonomy" id="13818"/>
    <lineage>
        <taxon>Eukaryota</taxon>
        <taxon>Viridiplantae</taxon>
        <taxon>Streptophyta</taxon>
        <taxon>Embryophyta</taxon>
        <taxon>Tracheophyta</taxon>
        <taxon>Polypodiopsida</taxon>
        <taxon>Polypodiidae</taxon>
        <taxon>Polypodiales</taxon>
        <taxon>Pteridineae</taxon>
        <taxon>Pteridaceae</taxon>
        <taxon>Vittarioideae</taxon>
        <taxon>Adiantum</taxon>
    </lineage>
</organism>
<feature type="region of interest" description="Disordered" evidence="1">
    <location>
        <begin position="1"/>
        <end position="38"/>
    </location>
</feature>
<feature type="compositionally biased region" description="Basic and acidic residues" evidence="1">
    <location>
        <begin position="10"/>
        <end position="23"/>
    </location>
</feature>
<dbReference type="Proteomes" id="UP000886520">
    <property type="component" value="Chromosome 15"/>
</dbReference>
<proteinExistence type="predicted"/>
<reference evidence="3" key="1">
    <citation type="submission" date="2021-01" db="EMBL/GenBank/DDBJ databases">
        <title>Adiantum capillus-veneris genome.</title>
        <authorList>
            <person name="Fang Y."/>
            <person name="Liao Q."/>
        </authorList>
    </citation>
    <scope>NUCLEOTIDE SEQUENCE</scope>
    <source>
        <strain evidence="3">H3</strain>
        <tissue evidence="3">Leaf</tissue>
    </source>
</reference>
<dbReference type="SUPFAM" id="SSF81383">
    <property type="entry name" value="F-box domain"/>
    <property type="match status" value="1"/>
</dbReference>
<sequence>MGERGSGVDTKAKEGKSRVIKERRSAKRNRVSYSQEAPDIDHEREEGLQLEKGLSSYGVQPLGNLFLSSFTHNIRDCGLGSLFLLSDEILCEILGFLKEIDLVTLSLVSKSFYVFSHQDFLWRNLVLDKFGGDFRFKIDWRCSYAAAISPLSPPPLPVLEVSMVF</sequence>
<name>A0A9D4ZB62_ADICA</name>
<protein>
    <recommendedName>
        <fullName evidence="2">F-box domain-containing protein</fullName>
    </recommendedName>
</protein>
<dbReference type="InterPro" id="IPR001810">
    <property type="entry name" value="F-box_dom"/>
</dbReference>
<evidence type="ECO:0000313" key="3">
    <source>
        <dbReference type="EMBL" id="KAI5069038.1"/>
    </source>
</evidence>
<evidence type="ECO:0000313" key="4">
    <source>
        <dbReference type="Proteomes" id="UP000886520"/>
    </source>
</evidence>